<dbReference type="InterPro" id="IPR005334">
    <property type="entry name" value="Tctex-1-like"/>
</dbReference>
<evidence type="ECO:0000313" key="3">
    <source>
        <dbReference type="Proteomes" id="UP000001514"/>
    </source>
</evidence>
<dbReference type="GO" id="GO:0045505">
    <property type="term" value="F:dynein intermediate chain binding"/>
    <property type="evidence" value="ECO:0000318"/>
    <property type="project" value="GO_Central"/>
</dbReference>
<dbReference type="PANTHER" id="PTHR21255:SF67">
    <property type="entry name" value="TCTEX1 DOMAIN-CONTAINING PROTEIN 2"/>
    <property type="match status" value="1"/>
</dbReference>
<dbReference type="FunFam" id="3.30.1140.40:FF:000003">
    <property type="entry name" value="tctex1 domain-containing protein 2"/>
    <property type="match status" value="1"/>
</dbReference>
<organism evidence="3">
    <name type="scientific">Selaginella moellendorffii</name>
    <name type="common">Spikemoss</name>
    <dbReference type="NCBI Taxonomy" id="88036"/>
    <lineage>
        <taxon>Eukaryota</taxon>
        <taxon>Viridiplantae</taxon>
        <taxon>Streptophyta</taxon>
        <taxon>Embryophyta</taxon>
        <taxon>Tracheophyta</taxon>
        <taxon>Lycopodiopsida</taxon>
        <taxon>Selaginellales</taxon>
        <taxon>Selaginellaceae</taxon>
        <taxon>Selaginella</taxon>
    </lineage>
</organism>
<dbReference type="InterPro" id="IPR038586">
    <property type="entry name" value="Tctex-1-like_sf"/>
</dbReference>
<dbReference type="Gene3D" id="3.30.1140.40">
    <property type="entry name" value="Tctex-1"/>
    <property type="match status" value="1"/>
</dbReference>
<dbReference type="Pfam" id="PF03645">
    <property type="entry name" value="Tctex-1"/>
    <property type="match status" value="1"/>
</dbReference>
<evidence type="ECO:0000256" key="1">
    <source>
        <dbReference type="ARBA" id="ARBA00005361"/>
    </source>
</evidence>
<accession>D8QPL1</accession>
<dbReference type="GO" id="GO:0005737">
    <property type="term" value="C:cytoplasm"/>
    <property type="evidence" value="ECO:0000318"/>
    <property type="project" value="GO_Central"/>
</dbReference>
<dbReference type="InParanoid" id="D8QPL1"/>
<name>D8QPL1_SELML</name>
<protein>
    <submittedName>
        <fullName evidence="2">Tctex2-related light chain</fullName>
    </submittedName>
</protein>
<dbReference type="STRING" id="88036.D8QPL1"/>
<dbReference type="EMBL" id="GL377565">
    <property type="protein sequence ID" value="EFJ38299.1"/>
    <property type="molecule type" value="Genomic_DNA"/>
</dbReference>
<dbReference type="Gramene" id="EFJ38299">
    <property type="protein sequence ID" value="EFJ38299"/>
    <property type="gene ID" value="SELMODRAFT_450322"/>
</dbReference>
<dbReference type="HOGENOM" id="CLU_097204_4_1_1"/>
<sequence length="106" mass="12341">KSFLPGKVKEVITEVLREKLTGVQYDGEQAPYLVREIADEVKNRCKEFHFERYKIVVQAVIGETRGQGLQMAARCFWDKDTDDYTRDTFQNDNMFGIAAVFGLYMY</sequence>
<dbReference type="CDD" id="cd21459">
    <property type="entry name" value="DLC-like_TCTEX1D2"/>
    <property type="match status" value="1"/>
</dbReference>
<comment type="similarity">
    <text evidence="1">Belongs to the dynein light chain Tctex-type family.</text>
</comment>
<evidence type="ECO:0000313" key="2">
    <source>
        <dbReference type="EMBL" id="EFJ38299.1"/>
    </source>
</evidence>
<dbReference type="eggNOG" id="KOG4108">
    <property type="taxonomic scope" value="Eukaryota"/>
</dbReference>
<dbReference type="AlphaFoldDB" id="D8QPL1"/>
<dbReference type="OMA" id="YVIRPNF"/>
<dbReference type="GeneID" id="9633284"/>
<proteinExistence type="inferred from homology"/>
<dbReference type="Proteomes" id="UP000001514">
    <property type="component" value="Unassembled WGS sequence"/>
</dbReference>
<feature type="non-terminal residue" evidence="2">
    <location>
        <position position="1"/>
    </location>
</feature>
<keyword evidence="3" id="KW-1185">Reference proteome</keyword>
<dbReference type="OrthoDB" id="10260741at2759"/>
<reference evidence="2 3" key="1">
    <citation type="journal article" date="2011" name="Science">
        <title>The Selaginella genome identifies genetic changes associated with the evolution of vascular plants.</title>
        <authorList>
            <person name="Banks J.A."/>
            <person name="Nishiyama T."/>
            <person name="Hasebe M."/>
            <person name="Bowman J.L."/>
            <person name="Gribskov M."/>
            <person name="dePamphilis C."/>
            <person name="Albert V.A."/>
            <person name="Aono N."/>
            <person name="Aoyama T."/>
            <person name="Ambrose B.A."/>
            <person name="Ashton N.W."/>
            <person name="Axtell M.J."/>
            <person name="Barker E."/>
            <person name="Barker M.S."/>
            <person name="Bennetzen J.L."/>
            <person name="Bonawitz N.D."/>
            <person name="Chapple C."/>
            <person name="Cheng C."/>
            <person name="Correa L.G."/>
            <person name="Dacre M."/>
            <person name="DeBarry J."/>
            <person name="Dreyer I."/>
            <person name="Elias M."/>
            <person name="Engstrom E.M."/>
            <person name="Estelle M."/>
            <person name="Feng L."/>
            <person name="Finet C."/>
            <person name="Floyd S.K."/>
            <person name="Frommer W.B."/>
            <person name="Fujita T."/>
            <person name="Gramzow L."/>
            <person name="Gutensohn M."/>
            <person name="Harholt J."/>
            <person name="Hattori M."/>
            <person name="Heyl A."/>
            <person name="Hirai T."/>
            <person name="Hiwatashi Y."/>
            <person name="Ishikawa M."/>
            <person name="Iwata M."/>
            <person name="Karol K.G."/>
            <person name="Koehler B."/>
            <person name="Kolukisaoglu U."/>
            <person name="Kubo M."/>
            <person name="Kurata T."/>
            <person name="Lalonde S."/>
            <person name="Li K."/>
            <person name="Li Y."/>
            <person name="Litt A."/>
            <person name="Lyons E."/>
            <person name="Manning G."/>
            <person name="Maruyama T."/>
            <person name="Michael T.P."/>
            <person name="Mikami K."/>
            <person name="Miyazaki S."/>
            <person name="Morinaga S."/>
            <person name="Murata T."/>
            <person name="Mueller-Roeber B."/>
            <person name="Nelson D.R."/>
            <person name="Obara M."/>
            <person name="Oguri Y."/>
            <person name="Olmstead R.G."/>
            <person name="Onodera N."/>
            <person name="Petersen B.L."/>
            <person name="Pils B."/>
            <person name="Prigge M."/>
            <person name="Rensing S.A."/>
            <person name="Riano-Pachon D.M."/>
            <person name="Roberts A.W."/>
            <person name="Sato Y."/>
            <person name="Scheller H.V."/>
            <person name="Schulz B."/>
            <person name="Schulz C."/>
            <person name="Shakirov E.V."/>
            <person name="Shibagaki N."/>
            <person name="Shinohara N."/>
            <person name="Shippen D.E."/>
            <person name="Soerensen I."/>
            <person name="Sotooka R."/>
            <person name="Sugimoto N."/>
            <person name="Sugita M."/>
            <person name="Sumikawa N."/>
            <person name="Tanurdzic M."/>
            <person name="Theissen G."/>
            <person name="Ulvskov P."/>
            <person name="Wakazuki S."/>
            <person name="Weng J.K."/>
            <person name="Willats W.W."/>
            <person name="Wipf D."/>
            <person name="Wolf P.G."/>
            <person name="Yang L."/>
            <person name="Zimmer A.D."/>
            <person name="Zhu Q."/>
            <person name="Mitros T."/>
            <person name="Hellsten U."/>
            <person name="Loque D."/>
            <person name="Otillar R."/>
            <person name="Salamov A."/>
            <person name="Schmutz J."/>
            <person name="Shapiro H."/>
            <person name="Lindquist E."/>
            <person name="Lucas S."/>
            <person name="Rokhsar D."/>
            <person name="Grigoriev I.V."/>
        </authorList>
    </citation>
    <scope>NUCLEOTIDE SEQUENCE [LARGE SCALE GENOMIC DNA]</scope>
</reference>
<dbReference type="KEGG" id="smo:SELMODRAFT_450322"/>
<dbReference type="PANTHER" id="PTHR21255">
    <property type="entry name" value="T-COMPLEX-ASSOCIATED-TESTIS-EXPRESSED 1/ DYNEIN LIGHT CHAIN"/>
    <property type="match status" value="1"/>
</dbReference>
<dbReference type="GO" id="GO:0007018">
    <property type="term" value="P:microtubule-based movement"/>
    <property type="evidence" value="ECO:0000318"/>
    <property type="project" value="GO_Central"/>
</dbReference>
<gene>
    <name evidence="2" type="primary">TCTEX2b</name>
    <name evidence="2" type="ORF">SELMODRAFT_450322</name>
</gene>
<dbReference type="GO" id="GO:0005868">
    <property type="term" value="C:cytoplasmic dynein complex"/>
    <property type="evidence" value="ECO:0000318"/>
    <property type="project" value="GO_Central"/>
</dbReference>